<accession>A0A2S5B814</accession>
<comment type="caution">
    <text evidence="1">The sequence shown here is derived from an EMBL/GenBank/DDBJ whole genome shotgun (WGS) entry which is preliminary data.</text>
</comment>
<reference evidence="1 2" key="1">
    <citation type="journal article" date="2018" name="Front. Microbiol.">
        <title>Prospects for Fungal Bioremediation of Acidic Radioactive Waste Sites: Characterization and Genome Sequence of Rhodotorula taiwanensis MD1149.</title>
        <authorList>
            <person name="Tkavc R."/>
            <person name="Matrosova V.Y."/>
            <person name="Grichenko O.E."/>
            <person name="Gostincar C."/>
            <person name="Volpe R.P."/>
            <person name="Klimenkova P."/>
            <person name="Gaidamakova E.K."/>
            <person name="Zhou C.E."/>
            <person name="Stewart B.J."/>
            <person name="Lyman M.G."/>
            <person name="Malfatti S.A."/>
            <person name="Rubinfeld B."/>
            <person name="Courtot M."/>
            <person name="Singh J."/>
            <person name="Dalgard C.L."/>
            <person name="Hamilton T."/>
            <person name="Frey K.G."/>
            <person name="Gunde-Cimerman N."/>
            <person name="Dugan L."/>
            <person name="Daly M.J."/>
        </authorList>
    </citation>
    <scope>NUCLEOTIDE SEQUENCE [LARGE SCALE GENOMIC DNA]</scope>
    <source>
        <strain evidence="1 2">MD1149</strain>
    </source>
</reference>
<name>A0A2S5B814_9BASI</name>
<gene>
    <name evidence="1" type="ORF">BMF94_4116</name>
</gene>
<dbReference type="Proteomes" id="UP000237144">
    <property type="component" value="Unassembled WGS sequence"/>
</dbReference>
<organism evidence="1 2">
    <name type="scientific">Rhodotorula taiwanensis</name>
    <dbReference type="NCBI Taxonomy" id="741276"/>
    <lineage>
        <taxon>Eukaryota</taxon>
        <taxon>Fungi</taxon>
        <taxon>Dikarya</taxon>
        <taxon>Basidiomycota</taxon>
        <taxon>Pucciniomycotina</taxon>
        <taxon>Microbotryomycetes</taxon>
        <taxon>Sporidiobolales</taxon>
        <taxon>Sporidiobolaceae</taxon>
        <taxon>Rhodotorula</taxon>
    </lineage>
</organism>
<protein>
    <submittedName>
        <fullName evidence="1">Uncharacterized protein</fullName>
    </submittedName>
</protein>
<dbReference type="EMBL" id="PJQD01000046">
    <property type="protein sequence ID" value="POY72861.1"/>
    <property type="molecule type" value="Genomic_DNA"/>
</dbReference>
<dbReference type="AlphaFoldDB" id="A0A2S5B814"/>
<keyword evidence="2" id="KW-1185">Reference proteome</keyword>
<proteinExistence type="predicted"/>
<sequence length="152" mass="15893">MAIARTPLHTAARWHYARLLCTPLALAGTDPTAPRPALVDRATVLQLVSRVLQDLYGTMGGPIGLGEVDVAAIEPSAFGGSEVVIRFPAGATHALLTALPLATLSPFRISILRHAADLGQLAGSAGRGARGYKGWVARVLQAQPDQVPMQQG</sequence>
<evidence type="ECO:0000313" key="1">
    <source>
        <dbReference type="EMBL" id="POY72861.1"/>
    </source>
</evidence>
<evidence type="ECO:0000313" key="2">
    <source>
        <dbReference type="Proteomes" id="UP000237144"/>
    </source>
</evidence>
<dbReference type="OrthoDB" id="2522990at2759"/>